<feature type="transmembrane region" description="Helical" evidence="1">
    <location>
        <begin position="77"/>
        <end position="97"/>
    </location>
</feature>
<evidence type="ECO:0000256" key="1">
    <source>
        <dbReference type="SAM" id="Phobius"/>
    </source>
</evidence>
<keyword evidence="1" id="KW-1133">Transmembrane helix</keyword>
<sequence>MDDKQKFLIGMYLGAIIVANLVVAKWGLDVVVDLGGSIGQIQVVFFTALLLIGLDLTARDFLHDLWKEKLWENMLKLIVAGSLLSLVVNYVLAQAGWGAPWVIVQNIAIASTIAFFCAGLADTLAYQLLGEQERLLRINGSNVASGFVDSLVFPTLAFGILAGAPIGSAILWGVTAQMTIAKILGGFLWAFGIVALAKRFGFED</sequence>
<dbReference type="AlphaFoldDB" id="A0A075GP46"/>
<organism evidence="2">
    <name type="scientific">uncultured marine group II/III euryarchaeote KM3_177_A07</name>
    <dbReference type="NCBI Taxonomy" id="1457938"/>
    <lineage>
        <taxon>Archaea</taxon>
        <taxon>Methanobacteriati</taxon>
        <taxon>Methanobacteriota</taxon>
        <taxon>environmental samples</taxon>
    </lineage>
</organism>
<name>A0A075GP46_9EURY</name>
<feature type="transmembrane region" description="Helical" evidence="1">
    <location>
        <begin position="150"/>
        <end position="174"/>
    </location>
</feature>
<keyword evidence="1" id="KW-0472">Membrane</keyword>
<feature type="transmembrane region" description="Helical" evidence="1">
    <location>
        <begin position="180"/>
        <end position="197"/>
    </location>
</feature>
<dbReference type="InterPro" id="IPR003744">
    <property type="entry name" value="YhhQ"/>
</dbReference>
<dbReference type="Pfam" id="PF02592">
    <property type="entry name" value="Vut_1"/>
    <property type="match status" value="1"/>
</dbReference>
<dbReference type="EMBL" id="KF900721">
    <property type="protein sequence ID" value="AIF04855.1"/>
    <property type="molecule type" value="Genomic_DNA"/>
</dbReference>
<reference evidence="2" key="1">
    <citation type="journal article" date="2014" name="Genome Biol. Evol.">
        <title>Pangenome evidence for extensive interdomain horizontal transfer affecting lineage core and shell genes in uncultured planktonic thaumarchaeota and euryarchaeota.</title>
        <authorList>
            <person name="Deschamps P."/>
            <person name="Zivanovic Y."/>
            <person name="Moreira D."/>
            <person name="Rodriguez-Valera F."/>
            <person name="Lopez-Garcia P."/>
        </authorList>
    </citation>
    <scope>NUCLEOTIDE SEQUENCE</scope>
</reference>
<feature type="transmembrane region" description="Helical" evidence="1">
    <location>
        <begin position="103"/>
        <end position="129"/>
    </location>
</feature>
<protein>
    <recommendedName>
        <fullName evidence="3">VUT family protein</fullName>
    </recommendedName>
</protein>
<evidence type="ECO:0000313" key="2">
    <source>
        <dbReference type="EMBL" id="AIF04855.1"/>
    </source>
</evidence>
<feature type="transmembrane region" description="Helical" evidence="1">
    <location>
        <begin position="7"/>
        <end position="28"/>
    </location>
</feature>
<evidence type="ECO:0008006" key="3">
    <source>
        <dbReference type="Google" id="ProtNLM"/>
    </source>
</evidence>
<proteinExistence type="predicted"/>
<keyword evidence="1" id="KW-0812">Transmembrane</keyword>
<accession>A0A075GP46</accession>
<feature type="transmembrane region" description="Helical" evidence="1">
    <location>
        <begin position="34"/>
        <end position="56"/>
    </location>
</feature>